<dbReference type="SUPFAM" id="SSF52540">
    <property type="entry name" value="P-loop containing nucleoside triphosphate hydrolases"/>
    <property type="match status" value="1"/>
</dbReference>
<dbReference type="Gene3D" id="3.40.50.300">
    <property type="entry name" value="P-loop containing nucleotide triphosphate hydrolases"/>
    <property type="match status" value="1"/>
</dbReference>
<name>A0ABU9X3A4_9MICC</name>
<comment type="caution">
    <text evidence="2">The sequence shown here is derived from an EMBL/GenBank/DDBJ whole genome shotgun (WGS) entry which is preliminary data.</text>
</comment>
<organism evidence="2 3">
    <name type="scientific">Sinomonas halotolerans</name>
    <dbReference type="NCBI Taxonomy" id="1644133"/>
    <lineage>
        <taxon>Bacteria</taxon>
        <taxon>Bacillati</taxon>
        <taxon>Actinomycetota</taxon>
        <taxon>Actinomycetes</taxon>
        <taxon>Micrococcales</taxon>
        <taxon>Micrococcaceae</taxon>
        <taxon>Sinomonas</taxon>
    </lineage>
</organism>
<sequence length="379" mass="38429">MAIEQSAGGPAGPWLPPDGTAVCCVTADQALLEECARAAAVAGVPFEAAPTAEQAEGLWSRSDIVLLGADVHEVPPQRRSSTVLVARGADRAQLWQRAAALGVEHVAELPDAAGWLVEFLGRRRADGPAGAVLGVLGGCGGAGASTAAALLAGACALAGSSTLLVDGDRLAGGLEAALSEHPPSGLHWPDLVGASGQINPGQLSGSVPQLGGLSMLSWPAGAQRAARVPASVVSGVLDAARSAYDLVVVDIGRGRESLEDFAWSSDRLLMVVPGRLGAVLSAAQLIHELPPVPLGAVVRGPFAEGIDAEQISEAVGCPLAARLPRLRGAGAAAEAGTLLSLARLRRVRSFAAQVLEAFPERPDEPAAAPSVGRVRRDGR</sequence>
<proteinExistence type="predicted"/>
<accession>A0ABU9X3A4</accession>
<dbReference type="EMBL" id="JBDFRB010000011">
    <property type="protein sequence ID" value="MEN2745309.1"/>
    <property type="molecule type" value="Genomic_DNA"/>
</dbReference>
<dbReference type="InterPro" id="IPR059050">
    <property type="entry name" value="Rv3660c_N"/>
</dbReference>
<protein>
    <submittedName>
        <fullName evidence="2">Septum site-determining protein Ssd</fullName>
    </submittedName>
</protein>
<dbReference type="InterPro" id="IPR022521">
    <property type="entry name" value="Rv3660c"/>
</dbReference>
<feature type="domain" description="Rv3660c-like CheY-like N-terminal" evidence="1">
    <location>
        <begin position="25"/>
        <end position="127"/>
    </location>
</feature>
<reference evidence="2 3" key="1">
    <citation type="submission" date="2024-05" db="EMBL/GenBank/DDBJ databases">
        <title>Sinomonas sp. nov., isolated from a waste landfill.</title>
        <authorList>
            <person name="Zhao Y."/>
        </authorList>
    </citation>
    <scope>NUCLEOTIDE SEQUENCE [LARGE SCALE GENOMIC DNA]</scope>
    <source>
        <strain evidence="2 3">CCTCC AB2014300</strain>
    </source>
</reference>
<dbReference type="InterPro" id="IPR027417">
    <property type="entry name" value="P-loop_NTPase"/>
</dbReference>
<dbReference type="NCBIfam" id="TIGR03815">
    <property type="entry name" value="CpaE_hom_Actino"/>
    <property type="match status" value="1"/>
</dbReference>
<keyword evidence="3" id="KW-1185">Reference proteome</keyword>
<dbReference type="Pfam" id="PF26563">
    <property type="entry name" value="Rv3660c_N"/>
    <property type="match status" value="1"/>
</dbReference>
<evidence type="ECO:0000313" key="3">
    <source>
        <dbReference type="Proteomes" id="UP001422074"/>
    </source>
</evidence>
<evidence type="ECO:0000259" key="1">
    <source>
        <dbReference type="Pfam" id="PF26563"/>
    </source>
</evidence>
<dbReference type="RefSeq" id="WP_345885662.1">
    <property type="nucleotide sequence ID" value="NZ_JBDFRB010000011.1"/>
</dbReference>
<dbReference type="Proteomes" id="UP001422074">
    <property type="component" value="Unassembled WGS sequence"/>
</dbReference>
<gene>
    <name evidence="2" type="primary">ssd</name>
    <name evidence="2" type="ORF">ABCQ75_12300</name>
</gene>
<evidence type="ECO:0000313" key="2">
    <source>
        <dbReference type="EMBL" id="MEN2745309.1"/>
    </source>
</evidence>